<organism evidence="2">
    <name type="scientific">Sarcoptes scabiei</name>
    <name type="common">Itch mite</name>
    <name type="synonym">Acarus scabiei</name>
    <dbReference type="NCBI Taxonomy" id="52283"/>
    <lineage>
        <taxon>Eukaryota</taxon>
        <taxon>Metazoa</taxon>
        <taxon>Ecdysozoa</taxon>
        <taxon>Arthropoda</taxon>
        <taxon>Chelicerata</taxon>
        <taxon>Arachnida</taxon>
        <taxon>Acari</taxon>
        <taxon>Acariformes</taxon>
        <taxon>Sarcoptiformes</taxon>
        <taxon>Astigmata</taxon>
        <taxon>Psoroptidia</taxon>
        <taxon>Sarcoptoidea</taxon>
        <taxon>Sarcoptidae</taxon>
        <taxon>Sarcoptinae</taxon>
        <taxon>Sarcoptes</taxon>
    </lineage>
</organism>
<keyword evidence="1" id="KW-1133">Transmembrane helix</keyword>
<evidence type="ECO:0000313" key="2">
    <source>
        <dbReference type="EMBL" id="KAF7490319.1"/>
    </source>
</evidence>
<accession>A0A834VCJ8</accession>
<protein>
    <submittedName>
        <fullName evidence="2 3">Uncharacterized protein</fullName>
    </submittedName>
</protein>
<keyword evidence="4" id="KW-1185">Reference proteome</keyword>
<feature type="transmembrane region" description="Helical" evidence="1">
    <location>
        <begin position="50"/>
        <end position="71"/>
    </location>
</feature>
<sequence length="128" mass="14924">MFRVPKIVVTNIDEDPNVRKQSARKRIIELCVVGGMILTIWILVIGKSCLIYGLLIAIILTIIIIIQYVFFIKTSWAVHFGAKRNTATYYEPIFTLRWTLARIHRFTAGRRRMISKRRSNQRDQTSCP</sequence>
<dbReference type="OrthoDB" id="6514767at2759"/>
<feature type="transmembrane region" description="Helical" evidence="1">
    <location>
        <begin position="27"/>
        <end position="44"/>
    </location>
</feature>
<keyword evidence="1" id="KW-0812">Transmembrane</keyword>
<dbReference type="EMBL" id="WVUK01000062">
    <property type="protein sequence ID" value="KAF7490319.1"/>
    <property type="molecule type" value="Genomic_DNA"/>
</dbReference>
<dbReference type="AlphaFoldDB" id="A0A834VCJ8"/>
<reference evidence="4" key="1">
    <citation type="journal article" date="2020" name="PLoS Negl. Trop. Dis.">
        <title>High-quality nuclear genome for Sarcoptes scabiei-A critical resource for a neglected parasite.</title>
        <authorList>
            <person name="Korhonen P.K."/>
            <person name="Gasser R.B."/>
            <person name="Ma G."/>
            <person name="Wang T."/>
            <person name="Stroehlein A.J."/>
            <person name="Young N.D."/>
            <person name="Ang C.S."/>
            <person name="Fernando D.D."/>
            <person name="Lu H.C."/>
            <person name="Taylor S."/>
            <person name="Reynolds S.L."/>
            <person name="Mofiz E."/>
            <person name="Najaraj S.H."/>
            <person name="Gowda H."/>
            <person name="Madugundu A."/>
            <person name="Renuse S."/>
            <person name="Holt D."/>
            <person name="Pandey A."/>
            <person name="Papenfuss A.T."/>
            <person name="Fischer K."/>
        </authorList>
    </citation>
    <scope>NUCLEOTIDE SEQUENCE [LARGE SCALE GENOMIC DNA]</scope>
</reference>
<keyword evidence="1" id="KW-0472">Membrane</keyword>
<reference evidence="3" key="3">
    <citation type="submission" date="2022-06" db="UniProtKB">
        <authorList>
            <consortium name="EnsemblMetazoa"/>
        </authorList>
    </citation>
    <scope>IDENTIFICATION</scope>
</reference>
<gene>
    <name evidence="2" type="ORF">SSS_3422</name>
</gene>
<evidence type="ECO:0000313" key="4">
    <source>
        <dbReference type="Proteomes" id="UP000070412"/>
    </source>
</evidence>
<evidence type="ECO:0000256" key="1">
    <source>
        <dbReference type="SAM" id="Phobius"/>
    </source>
</evidence>
<dbReference type="EnsemblMetazoa" id="SSS_3422s_mrna">
    <property type="protein sequence ID" value="KAF7490319.1"/>
    <property type="gene ID" value="SSS_3422"/>
</dbReference>
<dbReference type="Proteomes" id="UP000070412">
    <property type="component" value="Unassembled WGS sequence"/>
</dbReference>
<dbReference type="OMA" id="TIWILVI"/>
<evidence type="ECO:0000313" key="3">
    <source>
        <dbReference type="EnsemblMetazoa" id="KAF7490319.1"/>
    </source>
</evidence>
<name>A0A834VCJ8_SARSC</name>
<reference evidence="2" key="2">
    <citation type="submission" date="2020-01" db="EMBL/GenBank/DDBJ databases">
        <authorList>
            <person name="Korhonen P.K.K."/>
            <person name="Guangxu M.G."/>
            <person name="Wang T.W."/>
            <person name="Stroehlein A.J.S."/>
            <person name="Young N.D."/>
            <person name="Ang C.-S.A."/>
            <person name="Fernando D.W.F."/>
            <person name="Lu H.L."/>
            <person name="Taylor S.T."/>
            <person name="Ehtesham M.E.M."/>
            <person name="Najaraj S.H.N."/>
            <person name="Harsha G.H.G."/>
            <person name="Madugundu A.M."/>
            <person name="Renuse S.R."/>
            <person name="Holt D.H."/>
            <person name="Pandey A.P."/>
            <person name="Papenfuss A.P."/>
            <person name="Gasser R.B.G."/>
            <person name="Fischer K.F."/>
        </authorList>
    </citation>
    <scope>NUCLEOTIDE SEQUENCE</scope>
    <source>
        <strain evidence="2">SSS_KF_BRIS2020</strain>
    </source>
</reference>
<proteinExistence type="predicted"/>